<dbReference type="Pfam" id="PF00059">
    <property type="entry name" value="Lectin_C"/>
    <property type="match status" value="1"/>
</dbReference>
<protein>
    <submittedName>
        <fullName evidence="6">von Willebrand factor D and EGF domain-containing protein-like isoform X1</fullName>
    </submittedName>
</protein>
<dbReference type="PANTHER" id="PTHR14949">
    <property type="entry name" value="EGF-LIKE-DOMAIN, MULTIPLE 7, 8"/>
    <property type="match status" value="1"/>
</dbReference>
<dbReference type="Proteomes" id="UP001652625">
    <property type="component" value="Chromosome 04"/>
</dbReference>
<sequence length="1085" mass="122412">MWFFLFSLVVHVFAQVSTDLKCSDGWSQNAGNCYLYQNSKKSYQDSLLSCQRYGANLLSVENQAENEFILNYINKNGLQYTSIWIGLDDNKNIARRKFEWSDGTPLSFTNWKSREPNNNGGYEDCVELSFGGWNDIRCDNSFSYFCKLKKENFPQIYQNPNVTVGVKDYRLRFSCKFNAVNDTNARYEVTWFQSSVNGQEKQIKGPDILFGKQNEAFMQNTNKYGENPTFLLGYNIYCKVRSYNATTENIKSPYYKSNEFYAGFQVNPKSMDLSENGTPQKITVTSTVPIVCTDGTNNCLVPIELGQNSKESLSNVCVLFFKPGPAGQTQEVEVVAKRDYVDDGDQRMSLKFTISSQPDVIDWNGHNIIDDIQIKTIDVKTARCTSSGDPHITTFDNFYFNHYYVGDYVLVQSKSRSFKVHARTFACGSVACNCGVAAQEGDDVIVIDICKDNVPRASFASTVEPQPGTTLTRDSNGRSFKMSFPSGAYVKFDTYFWYGNIYYANIEIQASSDDYKNILGLCGNFDKNRDNDMTAKDGKVYSNQNQFTESWKLTANDTLFNYVGEKKRKCVEQRPKKYCTCASKKVDCSHSYADGPKYENEFATWKKLDFPEAQYCGRRKRRSLDNNVIVLPDDGNLRVYDYNPVQVSGDVPAFPTKSGITQKKASDVCKDKIRNSIAGKACIGVIGPSFTTDIFEQNCVTDIQVTDSEQVGVESAINNLKSVCSERTLRDLSFWMNVDGKLIGPPIKIAESVCPNECNGNGACKNGTCICNAGYITADCSIKEGQSPVVVSIPNSGLCDIRNQDCIRIRVTGRNFIDSNSLVCKMTEIKISDNLFEKTIKAFIDKGQLLSFAEISCLLPTVPVRLEYSANQTGKPVGGYAISVSNNNQNFSDNEALLIVYDSKCMECTTTTIKTCKIKSNSCKINGYCFAANEPNPKQWCEVCYPDLNQASFSKRKNNIPPSFKKNTKLLYMFQDEQWRYEIPAFDPENQTLVYEILEANREMKLSTAGIITWKSMEFGKHSFMIKVTDPCGLSDSASFEVEIIRQFFVKVKVTEVASEKRSLEKHFRSPNVYADAQRKHLLKQ</sequence>
<evidence type="ECO:0000256" key="2">
    <source>
        <dbReference type="ARBA" id="ARBA00023157"/>
    </source>
</evidence>
<gene>
    <name evidence="6" type="primary">LOC136079671</name>
</gene>
<dbReference type="InterPro" id="IPR016187">
    <property type="entry name" value="CTDL_fold"/>
</dbReference>
<dbReference type="SMART" id="SM00216">
    <property type="entry name" value="VWD"/>
    <property type="match status" value="1"/>
</dbReference>
<feature type="domain" description="C-type lectin" evidence="3">
    <location>
        <begin position="29"/>
        <end position="147"/>
    </location>
</feature>
<dbReference type="SUPFAM" id="SSF56436">
    <property type="entry name" value="C-type lectin-like"/>
    <property type="match status" value="1"/>
</dbReference>
<dbReference type="PROSITE" id="PS51233">
    <property type="entry name" value="VWFD"/>
    <property type="match status" value="1"/>
</dbReference>
<dbReference type="PANTHER" id="PTHR14949:SF54">
    <property type="entry name" value="VWFD DOMAIN-CONTAINING PROTEIN"/>
    <property type="match status" value="1"/>
</dbReference>
<dbReference type="InterPro" id="IPR050969">
    <property type="entry name" value="Dev_Signal_Modulators"/>
</dbReference>
<feature type="domain" description="VWFD" evidence="4">
    <location>
        <begin position="382"/>
        <end position="559"/>
    </location>
</feature>
<dbReference type="PROSITE" id="PS50041">
    <property type="entry name" value="C_TYPE_LECTIN_2"/>
    <property type="match status" value="1"/>
</dbReference>
<dbReference type="Gene3D" id="2.10.25.10">
    <property type="entry name" value="Laminin"/>
    <property type="match status" value="1"/>
</dbReference>
<keyword evidence="1" id="KW-0732">Signal</keyword>
<dbReference type="Pfam" id="PF26129">
    <property type="entry name" value="Vwde"/>
    <property type="match status" value="1"/>
</dbReference>
<dbReference type="SMART" id="SM00034">
    <property type="entry name" value="CLECT"/>
    <property type="match status" value="1"/>
</dbReference>
<dbReference type="InterPro" id="IPR057885">
    <property type="entry name" value="Ig_VWDE"/>
</dbReference>
<organism evidence="5 6">
    <name type="scientific">Hydra vulgaris</name>
    <name type="common">Hydra</name>
    <name type="synonym">Hydra attenuata</name>
    <dbReference type="NCBI Taxonomy" id="6087"/>
    <lineage>
        <taxon>Eukaryota</taxon>
        <taxon>Metazoa</taxon>
        <taxon>Cnidaria</taxon>
        <taxon>Hydrozoa</taxon>
        <taxon>Hydroidolina</taxon>
        <taxon>Anthoathecata</taxon>
        <taxon>Aplanulata</taxon>
        <taxon>Hydridae</taxon>
        <taxon>Hydra</taxon>
    </lineage>
</organism>
<evidence type="ECO:0000259" key="4">
    <source>
        <dbReference type="PROSITE" id="PS51233"/>
    </source>
</evidence>
<keyword evidence="5" id="KW-1185">Reference proteome</keyword>
<dbReference type="RefSeq" id="XP_065651910.1">
    <property type="nucleotide sequence ID" value="XM_065795838.1"/>
</dbReference>
<dbReference type="InterPro" id="IPR016186">
    <property type="entry name" value="C-type_lectin-like/link_sf"/>
</dbReference>
<dbReference type="GeneID" id="136079671"/>
<accession>A0ABM4BRY9</accession>
<dbReference type="Pfam" id="PF00094">
    <property type="entry name" value="VWD"/>
    <property type="match status" value="1"/>
</dbReference>
<dbReference type="InterPro" id="IPR058727">
    <property type="entry name" value="Helical_Vwde"/>
</dbReference>
<evidence type="ECO:0000313" key="5">
    <source>
        <dbReference type="Proteomes" id="UP001652625"/>
    </source>
</evidence>
<keyword evidence="2" id="KW-1015">Disulfide bond</keyword>
<name>A0ABM4BRY9_HYDVU</name>
<proteinExistence type="predicted"/>
<dbReference type="Gene3D" id="3.10.100.10">
    <property type="entry name" value="Mannose-Binding Protein A, subunit A"/>
    <property type="match status" value="1"/>
</dbReference>
<evidence type="ECO:0000313" key="6">
    <source>
        <dbReference type="RefSeq" id="XP_065651910.1"/>
    </source>
</evidence>
<dbReference type="Pfam" id="PF25776">
    <property type="entry name" value="Ig_VWDE"/>
    <property type="match status" value="1"/>
</dbReference>
<evidence type="ECO:0000256" key="1">
    <source>
        <dbReference type="ARBA" id="ARBA00022729"/>
    </source>
</evidence>
<dbReference type="InterPro" id="IPR001304">
    <property type="entry name" value="C-type_lectin-like"/>
</dbReference>
<reference evidence="6" key="1">
    <citation type="submission" date="2025-08" db="UniProtKB">
        <authorList>
            <consortium name="RefSeq"/>
        </authorList>
    </citation>
    <scope>IDENTIFICATION</scope>
</reference>
<dbReference type="PRINTS" id="PR01504">
    <property type="entry name" value="PNCREATITSAP"/>
</dbReference>
<dbReference type="InterPro" id="IPR001846">
    <property type="entry name" value="VWF_type-D"/>
</dbReference>
<dbReference type="Pfam" id="PF23106">
    <property type="entry name" value="EGF_Teneurin"/>
    <property type="match status" value="1"/>
</dbReference>
<evidence type="ECO:0000259" key="3">
    <source>
        <dbReference type="PROSITE" id="PS50041"/>
    </source>
</evidence>